<feature type="compositionally biased region" description="Polar residues" evidence="1">
    <location>
        <begin position="36"/>
        <end position="46"/>
    </location>
</feature>
<feature type="compositionally biased region" description="Basic and acidic residues" evidence="1">
    <location>
        <begin position="47"/>
        <end position="56"/>
    </location>
</feature>
<gene>
    <name evidence="2" type="ORF">JGZ69_09140</name>
</gene>
<evidence type="ECO:0000313" key="3">
    <source>
        <dbReference type="Proteomes" id="UP000595512"/>
    </source>
</evidence>
<dbReference type="KEGG" id="hspo:JGZ69_09140"/>
<accession>A0AB37HKK5</accession>
<organism evidence="2 3">
    <name type="scientific">Heyndrickxia sporothermodurans</name>
    <dbReference type="NCBI Taxonomy" id="46224"/>
    <lineage>
        <taxon>Bacteria</taxon>
        <taxon>Bacillati</taxon>
        <taxon>Bacillota</taxon>
        <taxon>Bacilli</taxon>
        <taxon>Bacillales</taxon>
        <taxon>Bacillaceae</taxon>
        <taxon>Heyndrickxia</taxon>
    </lineage>
</organism>
<evidence type="ECO:0000313" key="2">
    <source>
        <dbReference type="EMBL" id="QQX26917.1"/>
    </source>
</evidence>
<evidence type="ECO:0008006" key="4">
    <source>
        <dbReference type="Google" id="ProtNLM"/>
    </source>
</evidence>
<dbReference type="GeneID" id="62499318"/>
<sequence length="271" mass="30087">MKLNIIFAPIIAVLLLSACAPKSEDIKGNDKEKSQAPAQDQTNHNSNNEHKGESNNESKNPNQTMSQAEVMEAIKNQLKTNISIVLPNKLPISEGKHLTATTKSDANHYEVVFYESVQPIPINHNTLGKDQTAKAIMRLNVKKYNSLKEANEQIGYQDYSKLGGNPIDLGHGIKGYQDAGAGSQWTSWNEGRWALVSRAKTTEGDKGKNLAKNAVNYLETHTLPIPKPHGMVHIDVDQSDNRIMWQKETIVYTIDQVKDPMVALEIATSFE</sequence>
<dbReference type="RefSeq" id="WP_066228038.1">
    <property type="nucleotide sequence ID" value="NZ_CP066701.1"/>
</dbReference>
<name>A0AB37HKK5_9BACI</name>
<dbReference type="AlphaFoldDB" id="A0AB37HKK5"/>
<protein>
    <recommendedName>
        <fullName evidence="4">Lipoprotein</fullName>
    </recommendedName>
</protein>
<dbReference type="Proteomes" id="UP000595512">
    <property type="component" value="Chromosome"/>
</dbReference>
<dbReference type="PROSITE" id="PS51257">
    <property type="entry name" value="PROKAR_LIPOPROTEIN"/>
    <property type="match status" value="1"/>
</dbReference>
<reference evidence="2 3" key="1">
    <citation type="submission" date="2020-12" db="EMBL/GenBank/DDBJ databases">
        <title>Taxonomic evaluation of the Bacillus sporothermodurans group of bacteria based on whole genome sequences.</title>
        <authorList>
            <person name="Fiedler G."/>
            <person name="Herbstmann A.-D."/>
            <person name="Doll E."/>
            <person name="Wenning M."/>
            <person name="Brinks E."/>
            <person name="Kabisch J."/>
            <person name="Breitenwieser F."/>
            <person name="Lappann M."/>
            <person name="Boehnlein C."/>
            <person name="Franz C."/>
        </authorList>
    </citation>
    <scope>NUCLEOTIDE SEQUENCE [LARGE SCALE GENOMIC DNA]</scope>
    <source>
        <strain evidence="2 3">DSM 10599</strain>
    </source>
</reference>
<evidence type="ECO:0000256" key="1">
    <source>
        <dbReference type="SAM" id="MobiDB-lite"/>
    </source>
</evidence>
<dbReference type="EMBL" id="CP066701">
    <property type="protein sequence ID" value="QQX26917.1"/>
    <property type="molecule type" value="Genomic_DNA"/>
</dbReference>
<feature type="region of interest" description="Disordered" evidence="1">
    <location>
        <begin position="25"/>
        <end position="65"/>
    </location>
</feature>
<feature type="compositionally biased region" description="Basic and acidic residues" evidence="1">
    <location>
        <begin position="25"/>
        <end position="34"/>
    </location>
</feature>
<proteinExistence type="predicted"/>